<dbReference type="PANTHER" id="PTHR12211">
    <property type="entry name" value="ENDOPLASMIC RETICULUM PROTEIN ERP29"/>
    <property type="match status" value="1"/>
</dbReference>
<dbReference type="GO" id="GO:0005788">
    <property type="term" value="C:endoplasmic reticulum lumen"/>
    <property type="evidence" value="ECO:0007669"/>
    <property type="project" value="InterPro"/>
</dbReference>
<accession>A0A8B7MXZ4</accession>
<dbReference type="InterPro" id="IPR036249">
    <property type="entry name" value="Thioredoxin-like_sf"/>
</dbReference>
<dbReference type="OMA" id="FPYGDKH"/>
<dbReference type="Gene3D" id="3.40.30.10">
    <property type="entry name" value="Glutaredoxin"/>
    <property type="match status" value="1"/>
</dbReference>
<dbReference type="PANTHER" id="PTHR12211:SF0">
    <property type="entry name" value="ENDOPLASMIC RETICULUM RESIDENT PROTEIN 29"/>
    <property type="match status" value="1"/>
</dbReference>
<feature type="chain" id="PRO_5034182956" description="Endoplasmic reticulum resident protein 29" evidence="3">
    <location>
        <begin position="21"/>
        <end position="246"/>
    </location>
</feature>
<dbReference type="AlphaFoldDB" id="A0A8B7MXZ4"/>
<feature type="domain" description="Endoplasmic reticulum resident protein 29 C-terminal" evidence="4">
    <location>
        <begin position="146"/>
        <end position="241"/>
    </location>
</feature>
<dbReference type="GO" id="GO:0009306">
    <property type="term" value="P:protein secretion"/>
    <property type="evidence" value="ECO:0007669"/>
    <property type="project" value="InterPro"/>
</dbReference>
<reference evidence="7" key="1">
    <citation type="submission" date="2025-08" db="UniProtKB">
        <authorList>
            <consortium name="RefSeq"/>
        </authorList>
    </citation>
    <scope>IDENTIFICATION</scope>
    <source>
        <tissue evidence="7">Whole organism</tissue>
    </source>
</reference>
<dbReference type="Proteomes" id="UP000694843">
    <property type="component" value="Unplaced"/>
</dbReference>
<dbReference type="RefSeq" id="XP_018006417.1">
    <property type="nucleotide sequence ID" value="XM_018150928.2"/>
</dbReference>
<evidence type="ECO:0000313" key="7">
    <source>
        <dbReference type="RefSeq" id="XP_018006417.1"/>
    </source>
</evidence>
<sequence length="246" mass="27934">MMWSLTLILMASLLRQGAFGINSKGLTPLDAWSFDKMVSKFKATIVKFDTAYPYGAKHEEFAKLAAAGRSSKDLLVAEVGIKDYGEFENVDLGERFGVVKENFPVVKLFLQGRDDPIDFDSTDYTEDSLRNFVRKNSDVYISHEDCLEAFDRIVDKFIVEKDSKKRNALLLEAEAEAKKVRTAEDKTSAGIYVKILEKMLEKGDDFIAQERSRVAGLMEKQKLTEAKKKTMQAKLNVLKSFEHHEL</sequence>
<feature type="signal peptide" evidence="3">
    <location>
        <begin position="1"/>
        <end position="20"/>
    </location>
</feature>
<evidence type="ECO:0000259" key="4">
    <source>
        <dbReference type="Pfam" id="PF07749"/>
    </source>
</evidence>
<evidence type="ECO:0000259" key="5">
    <source>
        <dbReference type="Pfam" id="PF07912"/>
    </source>
</evidence>
<name>A0A8B7MXZ4_HYAAZ</name>
<dbReference type="CTD" id="37206"/>
<proteinExistence type="predicted"/>
<dbReference type="Pfam" id="PF07749">
    <property type="entry name" value="ERp29"/>
    <property type="match status" value="1"/>
</dbReference>
<dbReference type="OrthoDB" id="417262at2759"/>
<dbReference type="GeneID" id="108664353"/>
<dbReference type="KEGG" id="hazt:108664353"/>
<dbReference type="InterPro" id="IPR011679">
    <property type="entry name" value="ERp29_C"/>
</dbReference>
<evidence type="ECO:0000256" key="3">
    <source>
        <dbReference type="SAM" id="SignalP"/>
    </source>
</evidence>
<dbReference type="InterPro" id="IPR012883">
    <property type="entry name" value="ERp29_N"/>
</dbReference>
<evidence type="ECO:0000313" key="6">
    <source>
        <dbReference type="Proteomes" id="UP000694843"/>
    </source>
</evidence>
<dbReference type="FunFam" id="3.40.30.10:FF:000133">
    <property type="entry name" value="Endoplasmic reticulum resident protein 29"/>
    <property type="match status" value="1"/>
</dbReference>
<keyword evidence="3" id="KW-0732">Signal</keyword>
<dbReference type="InterPro" id="IPR036356">
    <property type="entry name" value="ERp29_C_sf"/>
</dbReference>
<dbReference type="Pfam" id="PF07912">
    <property type="entry name" value="ERp29_N"/>
    <property type="match status" value="1"/>
</dbReference>
<protein>
    <recommendedName>
        <fullName evidence="1">Endoplasmic reticulum resident protein 29</fullName>
    </recommendedName>
</protein>
<dbReference type="SUPFAM" id="SSF52833">
    <property type="entry name" value="Thioredoxin-like"/>
    <property type="match status" value="1"/>
</dbReference>
<dbReference type="Gene3D" id="1.20.1150.12">
    <property type="entry name" value="Endoplasmic reticulum resident protein 29, C-terminal domain"/>
    <property type="match status" value="1"/>
</dbReference>
<evidence type="ECO:0000256" key="1">
    <source>
        <dbReference type="ARBA" id="ARBA00014173"/>
    </source>
</evidence>
<evidence type="ECO:0000256" key="2">
    <source>
        <dbReference type="ARBA" id="ARBA00022824"/>
    </source>
</evidence>
<feature type="domain" description="ERp29 N-terminal" evidence="5">
    <location>
        <begin position="22"/>
        <end position="142"/>
    </location>
</feature>
<dbReference type="InterPro" id="IPR016855">
    <property type="entry name" value="ERp29"/>
</dbReference>
<organism evidence="6 7">
    <name type="scientific">Hyalella azteca</name>
    <name type="common">Amphipod</name>
    <dbReference type="NCBI Taxonomy" id="294128"/>
    <lineage>
        <taxon>Eukaryota</taxon>
        <taxon>Metazoa</taxon>
        <taxon>Ecdysozoa</taxon>
        <taxon>Arthropoda</taxon>
        <taxon>Crustacea</taxon>
        <taxon>Multicrustacea</taxon>
        <taxon>Malacostraca</taxon>
        <taxon>Eumalacostraca</taxon>
        <taxon>Peracarida</taxon>
        <taxon>Amphipoda</taxon>
        <taxon>Senticaudata</taxon>
        <taxon>Talitrida</taxon>
        <taxon>Talitroidea</taxon>
        <taxon>Hyalellidae</taxon>
        <taxon>Hyalella</taxon>
    </lineage>
</organism>
<dbReference type="SUPFAM" id="SSF47933">
    <property type="entry name" value="ERP29 C domain-like"/>
    <property type="match status" value="1"/>
</dbReference>
<gene>
    <name evidence="7" type="primary">LOC108664353</name>
</gene>
<dbReference type="FunFam" id="1.20.1150.12:FF:000001">
    <property type="entry name" value="Endoplasmic reticulum resident protein 29"/>
    <property type="match status" value="1"/>
</dbReference>
<keyword evidence="6" id="KW-1185">Reference proteome</keyword>
<keyword evidence="2" id="KW-0256">Endoplasmic reticulum</keyword>